<keyword evidence="15" id="KW-1185">Reference proteome</keyword>
<evidence type="ECO:0000256" key="3">
    <source>
        <dbReference type="ARBA" id="ARBA00006462"/>
    </source>
</evidence>
<evidence type="ECO:0000313" key="14">
    <source>
        <dbReference type="EMBL" id="KAF7251402.1"/>
    </source>
</evidence>
<comment type="subcellular location">
    <subcellularLocation>
        <location evidence="1">Membrane</location>
        <topology evidence="1">Single-pass type II membrane protein</topology>
    </subcellularLocation>
</comment>
<comment type="similarity">
    <text evidence="3">Belongs to the glycosyltransferase 31 family. Beta3-Gal-T subfamily.</text>
</comment>
<reference evidence="14" key="1">
    <citation type="submission" date="2019-07" db="EMBL/GenBank/DDBJ databases">
        <title>Annotation for the trematode Paragonimus miyazaki's.</title>
        <authorList>
            <person name="Choi Y.-J."/>
        </authorList>
    </citation>
    <scope>NUCLEOTIDE SEQUENCE</scope>
    <source>
        <strain evidence="14">Japan</strain>
    </source>
</reference>
<evidence type="ECO:0000256" key="7">
    <source>
        <dbReference type="ARBA" id="ARBA00022692"/>
    </source>
</evidence>
<organism evidence="14 15">
    <name type="scientific">Paragonimus skrjabini miyazakii</name>
    <dbReference type="NCBI Taxonomy" id="59628"/>
    <lineage>
        <taxon>Eukaryota</taxon>
        <taxon>Metazoa</taxon>
        <taxon>Spiralia</taxon>
        <taxon>Lophotrochozoa</taxon>
        <taxon>Platyhelminthes</taxon>
        <taxon>Trematoda</taxon>
        <taxon>Digenea</taxon>
        <taxon>Plagiorchiida</taxon>
        <taxon>Troglotremata</taxon>
        <taxon>Troglotrematidae</taxon>
        <taxon>Paragonimus</taxon>
    </lineage>
</organism>
<evidence type="ECO:0000259" key="13">
    <source>
        <dbReference type="Pfam" id="PF02434"/>
    </source>
</evidence>
<dbReference type="PANTHER" id="PTHR23033:SF14">
    <property type="entry name" value="GLYCOPROTEIN-N-ACETYLGALACTOSAMINE 3-BETA-GALACTOSYLTRANSFERASE 1-RELATED"/>
    <property type="match status" value="1"/>
</dbReference>
<dbReference type="GO" id="GO:0016263">
    <property type="term" value="F:glycoprotein-N-acetylgalactosamine 3-beta-galactosyltransferase activity"/>
    <property type="evidence" value="ECO:0007669"/>
    <property type="project" value="UniProtKB-EC"/>
</dbReference>
<proteinExistence type="inferred from homology"/>
<evidence type="ECO:0000256" key="4">
    <source>
        <dbReference type="ARBA" id="ARBA00012557"/>
    </source>
</evidence>
<evidence type="ECO:0000256" key="5">
    <source>
        <dbReference type="ARBA" id="ARBA00022676"/>
    </source>
</evidence>
<comment type="pathway">
    <text evidence="2">Protein modification; protein glycosylation.</text>
</comment>
<keyword evidence="9" id="KW-0735">Signal-anchor</keyword>
<dbReference type="GO" id="GO:0016020">
    <property type="term" value="C:membrane"/>
    <property type="evidence" value="ECO:0007669"/>
    <property type="project" value="UniProtKB-SubCell"/>
</dbReference>
<dbReference type="EMBL" id="JTDE01005064">
    <property type="protein sequence ID" value="KAF7251402.1"/>
    <property type="molecule type" value="Genomic_DNA"/>
</dbReference>
<keyword evidence="11" id="KW-0472">Membrane</keyword>
<evidence type="ECO:0000256" key="8">
    <source>
        <dbReference type="ARBA" id="ARBA00022741"/>
    </source>
</evidence>
<evidence type="ECO:0000256" key="6">
    <source>
        <dbReference type="ARBA" id="ARBA00022679"/>
    </source>
</evidence>
<gene>
    <name evidence="14" type="ORF">EG68_09428</name>
</gene>
<comment type="caution">
    <text evidence="14">The sequence shown here is derived from an EMBL/GenBank/DDBJ whole genome shotgun (WGS) entry which is preliminary data.</text>
</comment>
<sequence>MVSVLHISLIAVCHTVVEWSKQAKIKNHIRLLCYINTVPQTKMTKAIHVKHTWARHCTKHLFMSSEEDPFLPAVNLNLTVPEARKHLWSKMRKILNYVYKFRDQYDFFLKADDDTYIIPENLRAALLDFDSNDPILLGYPFTHVISEGHVSGGAGYVLSRATLKLLVTKAIDRHPACPTYDEDKEDVKISQCAYAVGVTYKSLVDRHTTYPYSWRVDSRNENLFQWRSLEHLFERMKKHVYRPAQFDVKDPFLRNETNSVVLDKNRFLSCQPVPLAPTPQSKP</sequence>
<keyword evidence="6" id="KW-0808">Transferase</keyword>
<evidence type="ECO:0000256" key="11">
    <source>
        <dbReference type="ARBA" id="ARBA00023136"/>
    </source>
</evidence>
<dbReference type="Proteomes" id="UP000822476">
    <property type="component" value="Unassembled WGS sequence"/>
</dbReference>
<dbReference type="InterPro" id="IPR026050">
    <property type="entry name" value="C1GALT1/C1GALT1_chp1"/>
</dbReference>
<dbReference type="AlphaFoldDB" id="A0A8S9YU83"/>
<evidence type="ECO:0000256" key="2">
    <source>
        <dbReference type="ARBA" id="ARBA00004922"/>
    </source>
</evidence>
<evidence type="ECO:0000256" key="9">
    <source>
        <dbReference type="ARBA" id="ARBA00022968"/>
    </source>
</evidence>
<dbReference type="InterPro" id="IPR003378">
    <property type="entry name" value="Fringe-like_glycosylTrfase"/>
</dbReference>
<dbReference type="Pfam" id="PF02434">
    <property type="entry name" value="Fringe"/>
    <property type="match status" value="1"/>
</dbReference>
<keyword evidence="5" id="KW-0328">Glycosyltransferase</keyword>
<keyword evidence="7" id="KW-0812">Transmembrane</keyword>
<dbReference type="GO" id="GO:0000166">
    <property type="term" value="F:nucleotide binding"/>
    <property type="evidence" value="ECO:0007669"/>
    <property type="project" value="UniProtKB-KW"/>
</dbReference>
<feature type="chain" id="PRO_5035738338" description="N-acetylgalactosaminide beta-1,3-galactosyltransferase" evidence="12">
    <location>
        <begin position="16"/>
        <end position="283"/>
    </location>
</feature>
<accession>A0A8S9YU83</accession>
<keyword evidence="8" id="KW-0547">Nucleotide-binding</keyword>
<feature type="domain" description="Fringe-like glycosyltransferase" evidence="13">
    <location>
        <begin position="48"/>
        <end position="195"/>
    </location>
</feature>
<dbReference type="EC" id="2.4.1.122" evidence="4"/>
<evidence type="ECO:0000256" key="12">
    <source>
        <dbReference type="SAM" id="SignalP"/>
    </source>
</evidence>
<keyword evidence="10" id="KW-1133">Transmembrane helix</keyword>
<dbReference type="OrthoDB" id="414175at2759"/>
<name>A0A8S9YU83_9TREM</name>
<keyword evidence="12" id="KW-0732">Signal</keyword>
<feature type="signal peptide" evidence="12">
    <location>
        <begin position="1"/>
        <end position="15"/>
    </location>
</feature>
<evidence type="ECO:0000313" key="15">
    <source>
        <dbReference type="Proteomes" id="UP000822476"/>
    </source>
</evidence>
<dbReference type="Gene3D" id="3.90.550.50">
    <property type="match status" value="1"/>
</dbReference>
<protein>
    <recommendedName>
        <fullName evidence="4">N-acetylgalactosaminide beta-1,3-galactosyltransferase</fullName>
        <ecNumber evidence="4">2.4.1.122</ecNumber>
    </recommendedName>
</protein>
<dbReference type="PANTHER" id="PTHR23033">
    <property type="entry name" value="BETA1,3-GALACTOSYLTRANSFERASE"/>
    <property type="match status" value="1"/>
</dbReference>
<evidence type="ECO:0000256" key="10">
    <source>
        <dbReference type="ARBA" id="ARBA00022989"/>
    </source>
</evidence>
<evidence type="ECO:0000256" key="1">
    <source>
        <dbReference type="ARBA" id="ARBA00004606"/>
    </source>
</evidence>